<evidence type="ECO:0000256" key="1">
    <source>
        <dbReference type="SAM" id="MobiDB-lite"/>
    </source>
</evidence>
<feature type="compositionally biased region" description="Low complexity" evidence="1">
    <location>
        <begin position="84"/>
        <end position="118"/>
    </location>
</feature>
<feature type="compositionally biased region" description="Basic and acidic residues" evidence="1">
    <location>
        <begin position="44"/>
        <end position="59"/>
    </location>
</feature>
<dbReference type="EMBL" id="JBHSFK010000014">
    <property type="protein sequence ID" value="MFC4502258.1"/>
    <property type="molecule type" value="Genomic_DNA"/>
</dbReference>
<evidence type="ECO:0000313" key="2">
    <source>
        <dbReference type="EMBL" id="MFC4502258.1"/>
    </source>
</evidence>
<sequence>MRDTTDETDTRGTTDPRSTRSTTGTTGTAPGTRGGAPAVGKDGAAVKDGHVDGGKDGHVDGGNVDEIAARRGSGAVPSAGRGTGSDTDTGTGTGTGTSAARGSDTRSTTGTGTRSTTGTGTGSGTTAGTDVKGSALVSRDECDKLAARMEHAVVGFVDGPRDAVTEADRVLEELATRVTEAMNSRRRSLRGSWQQSADNGDTSTRNIDASNTDTEQLRLALRDYRELTERLLHV</sequence>
<feature type="compositionally biased region" description="Basic and acidic residues" evidence="1">
    <location>
        <begin position="1"/>
        <end position="18"/>
    </location>
</feature>
<protein>
    <submittedName>
        <fullName evidence="2">Uncharacterized protein</fullName>
    </submittedName>
</protein>
<gene>
    <name evidence="2" type="ORF">ACFPIH_22460</name>
</gene>
<feature type="compositionally biased region" description="Low complexity" evidence="1">
    <location>
        <begin position="19"/>
        <end position="31"/>
    </location>
</feature>
<feature type="region of interest" description="Disordered" evidence="1">
    <location>
        <begin position="1"/>
        <end position="132"/>
    </location>
</feature>
<dbReference type="Proteomes" id="UP001595839">
    <property type="component" value="Unassembled WGS sequence"/>
</dbReference>
<organism evidence="2 3">
    <name type="scientific">Streptomyces vulcanius</name>
    <dbReference type="NCBI Taxonomy" id="1441876"/>
    <lineage>
        <taxon>Bacteria</taxon>
        <taxon>Bacillati</taxon>
        <taxon>Actinomycetota</taxon>
        <taxon>Actinomycetes</taxon>
        <taxon>Kitasatosporales</taxon>
        <taxon>Streptomycetaceae</taxon>
        <taxon>Streptomyces</taxon>
    </lineage>
</organism>
<comment type="caution">
    <text evidence="2">The sequence shown here is derived from an EMBL/GenBank/DDBJ whole genome shotgun (WGS) entry which is preliminary data.</text>
</comment>
<accession>A0ABV9AUP3</accession>
<keyword evidence="3" id="KW-1185">Reference proteome</keyword>
<name>A0ABV9AUP3_9ACTN</name>
<evidence type="ECO:0000313" key="3">
    <source>
        <dbReference type="Proteomes" id="UP001595839"/>
    </source>
</evidence>
<feature type="region of interest" description="Disordered" evidence="1">
    <location>
        <begin position="185"/>
        <end position="211"/>
    </location>
</feature>
<feature type="compositionally biased region" description="Polar residues" evidence="1">
    <location>
        <begin position="191"/>
        <end position="211"/>
    </location>
</feature>
<proteinExistence type="predicted"/>
<reference evidence="3" key="1">
    <citation type="journal article" date="2019" name="Int. J. Syst. Evol. Microbiol.">
        <title>The Global Catalogue of Microorganisms (GCM) 10K type strain sequencing project: providing services to taxonomists for standard genome sequencing and annotation.</title>
        <authorList>
            <consortium name="The Broad Institute Genomics Platform"/>
            <consortium name="The Broad Institute Genome Sequencing Center for Infectious Disease"/>
            <person name="Wu L."/>
            <person name="Ma J."/>
        </authorList>
    </citation>
    <scope>NUCLEOTIDE SEQUENCE [LARGE SCALE GENOMIC DNA]</scope>
    <source>
        <strain evidence="3">CGMCC 4.7177</strain>
    </source>
</reference>